<dbReference type="EMBL" id="BNCQ01000002">
    <property type="protein sequence ID" value="GIL94947.1"/>
    <property type="molecule type" value="Genomic_DNA"/>
</dbReference>
<feature type="compositionally biased region" description="Low complexity" evidence="1">
    <location>
        <begin position="554"/>
        <end position="563"/>
    </location>
</feature>
<name>A0A8J4D9V3_9CHLO</name>
<accession>A0A8J4D9V3</accession>
<feature type="domain" description="Peptidase M11 gametolysin" evidence="3">
    <location>
        <begin position="83"/>
        <end position="362"/>
    </location>
</feature>
<protein>
    <recommendedName>
        <fullName evidence="3">Peptidase M11 gametolysin domain-containing protein</fullName>
    </recommendedName>
</protein>
<feature type="compositionally biased region" description="Pro residues" evidence="1">
    <location>
        <begin position="530"/>
        <end position="553"/>
    </location>
</feature>
<dbReference type="Pfam" id="PF05548">
    <property type="entry name" value="Peptidase_M11"/>
    <property type="match status" value="1"/>
</dbReference>
<dbReference type="PANTHER" id="PTHR11202">
    <property type="entry name" value="SPROUTY-RELATED, EVH1 DOMAIN-CONTAINING PROTEIN FAMILY MEMBER"/>
    <property type="match status" value="1"/>
</dbReference>
<feature type="region of interest" description="Disordered" evidence="1">
    <location>
        <begin position="515"/>
        <end position="722"/>
    </location>
</feature>
<evidence type="ECO:0000313" key="4">
    <source>
        <dbReference type="EMBL" id="GIL94947.1"/>
    </source>
</evidence>
<sequence length="722" mass="78825">MWRILFVLALNLPLLDAVGASRPDARQLLTQQLAERERRIRQRSFFTGPERRMIAATTAFDNPLDTTLGVPADLRWIAPNLTLLVFIVDMCKKGGGPATSQQGVWTLLRDGSVNLADYWKTCSYGRTLLDLNATTVLGPIQLPCSGPGNPAGGNWTWSVSSCHGNNPYGWFYWLEQYAIKTLNMDLSKYNHRVMILPKGHQNFQEADCNWAGISTTGPMNPEPSNPMIYSYSYTWLSGDMWDNTWLWFHELGHALWLQHASSPAGEYGDFTSAMGAIRSFGLRCFNAPQNWQLGWSSPFVLLKREDFRAGETILRWIPAALKSPNHAIRIFLPPGFKSDGRSGVPEMCLKQLWVSYRTSASKYDLLWPVLGTGVVLVHMWTDYTFSSMVRPMLVGTLAVPNASTPSDVQGSTYELPMCRLVISALDMWQGYALIGVCIKTGDTNVETNCGNGLDDDCDGFVDSMDPDCHGDSTMLRRPPPPGPDPSIAMANTQPAVADSIPGLIYEGLLSIIQKKPPTRASSSPPGRLQPLPPLPRSPPPSSSPPPLRSPPPRSLQLPSPLSRWFPPPSLLQQRTPPLPSSPAPLTPTLPPPPRPPPPSPPSPRPPPPPSPPPPPLPPPPRPASPKLPPPPPPPGPPRPLPPSPPPPPPPPTPPSPPLPPSRPPAPPPPPRSRTSPPPPPLRRPPPLPPPQSPSSPLSLPFIMPRPRKMTSNQRRSLRAGGS</sequence>
<dbReference type="Proteomes" id="UP000722791">
    <property type="component" value="Unassembled WGS sequence"/>
</dbReference>
<reference evidence="4" key="1">
    <citation type="journal article" date="2021" name="Proc. Natl. Acad. Sci. U.S.A.">
        <title>Three genomes in the algal genus Volvox reveal the fate of a haploid sex-determining region after a transition to homothallism.</title>
        <authorList>
            <person name="Yamamoto K."/>
            <person name="Hamaji T."/>
            <person name="Kawai-Toyooka H."/>
            <person name="Matsuzaki R."/>
            <person name="Takahashi F."/>
            <person name="Nishimura Y."/>
            <person name="Kawachi M."/>
            <person name="Noguchi H."/>
            <person name="Minakuchi Y."/>
            <person name="Umen J.G."/>
            <person name="Toyoda A."/>
            <person name="Nozaki H."/>
        </authorList>
    </citation>
    <scope>NUCLEOTIDE SEQUENCE</scope>
    <source>
        <strain evidence="4">NIES-3785</strain>
    </source>
</reference>
<proteinExistence type="predicted"/>
<feature type="region of interest" description="Disordered" evidence="1">
    <location>
        <begin position="468"/>
        <end position="490"/>
    </location>
</feature>
<feature type="signal peptide" evidence="2">
    <location>
        <begin position="1"/>
        <end position="20"/>
    </location>
</feature>
<dbReference type="InterPro" id="IPR008752">
    <property type="entry name" value="Peptidase_M11"/>
</dbReference>
<evidence type="ECO:0000256" key="2">
    <source>
        <dbReference type="SAM" id="SignalP"/>
    </source>
</evidence>
<evidence type="ECO:0000256" key="1">
    <source>
        <dbReference type="SAM" id="MobiDB-lite"/>
    </source>
</evidence>
<dbReference type="PANTHER" id="PTHR11202:SF22">
    <property type="entry name" value="PROTEIN ENABLED"/>
    <property type="match status" value="1"/>
</dbReference>
<keyword evidence="2" id="KW-0732">Signal</keyword>
<dbReference type="AlphaFoldDB" id="A0A8J4D9V3"/>
<feature type="compositionally biased region" description="Pro residues" evidence="1">
    <location>
        <begin position="576"/>
        <end position="693"/>
    </location>
</feature>
<feature type="chain" id="PRO_5035191637" description="Peptidase M11 gametolysin domain-containing protein" evidence="2">
    <location>
        <begin position="21"/>
        <end position="722"/>
    </location>
</feature>
<dbReference type="PRINTS" id="PR01217">
    <property type="entry name" value="PRICHEXTENSN"/>
</dbReference>
<gene>
    <name evidence="4" type="ORF">Vretimale_1049</name>
</gene>
<comment type="caution">
    <text evidence="4">The sequence shown here is derived from an EMBL/GenBank/DDBJ whole genome shotgun (WGS) entry which is preliminary data.</text>
</comment>
<evidence type="ECO:0000259" key="3">
    <source>
        <dbReference type="Pfam" id="PF05548"/>
    </source>
</evidence>
<evidence type="ECO:0000313" key="5">
    <source>
        <dbReference type="Proteomes" id="UP000722791"/>
    </source>
</evidence>
<organism evidence="4 5">
    <name type="scientific">Volvox reticuliferus</name>
    <dbReference type="NCBI Taxonomy" id="1737510"/>
    <lineage>
        <taxon>Eukaryota</taxon>
        <taxon>Viridiplantae</taxon>
        <taxon>Chlorophyta</taxon>
        <taxon>core chlorophytes</taxon>
        <taxon>Chlorophyceae</taxon>
        <taxon>CS clade</taxon>
        <taxon>Chlamydomonadales</taxon>
        <taxon>Volvocaceae</taxon>
        <taxon>Volvox</taxon>
    </lineage>
</organism>